<accession>A0A3G4ZP79</accession>
<name>A0A3G4ZP79_9VIRU</name>
<organism evidence="2">
    <name type="scientific">Terrestrivirus sp</name>
    <dbReference type="NCBI Taxonomy" id="2487775"/>
    <lineage>
        <taxon>Viruses</taxon>
        <taxon>Varidnaviria</taxon>
        <taxon>Bamfordvirae</taxon>
        <taxon>Nucleocytoviricota</taxon>
        <taxon>Megaviricetes</taxon>
        <taxon>Imitervirales</taxon>
        <taxon>Mimiviridae</taxon>
        <taxon>Klosneuvirinae</taxon>
    </lineage>
</organism>
<gene>
    <name evidence="2" type="ORF">Terrestrivirus1_277</name>
</gene>
<evidence type="ECO:0000256" key="1">
    <source>
        <dbReference type="SAM" id="MobiDB-lite"/>
    </source>
</evidence>
<sequence length="64" mass="7230">MNQEDRIILAHSAIKQGLWRAMVLSKYMPIIKENDEQKISVSSTSDKSSESLDTDSNIDMTICI</sequence>
<reference evidence="2" key="1">
    <citation type="submission" date="2018-10" db="EMBL/GenBank/DDBJ databases">
        <title>Hidden diversity of soil giant viruses.</title>
        <authorList>
            <person name="Schulz F."/>
            <person name="Alteio L."/>
            <person name="Goudeau D."/>
            <person name="Ryan E.M."/>
            <person name="Malmstrom R.R."/>
            <person name="Blanchard J."/>
            <person name="Woyke T."/>
        </authorList>
    </citation>
    <scope>NUCLEOTIDE SEQUENCE</scope>
    <source>
        <strain evidence="2">TEV1</strain>
    </source>
</reference>
<evidence type="ECO:0000313" key="2">
    <source>
        <dbReference type="EMBL" id="AYV75403.1"/>
    </source>
</evidence>
<feature type="region of interest" description="Disordered" evidence="1">
    <location>
        <begin position="38"/>
        <end position="64"/>
    </location>
</feature>
<proteinExistence type="predicted"/>
<dbReference type="EMBL" id="MK071979">
    <property type="protein sequence ID" value="AYV75403.1"/>
    <property type="molecule type" value="Genomic_DNA"/>
</dbReference>
<protein>
    <submittedName>
        <fullName evidence="2">Uncharacterized protein</fullName>
    </submittedName>
</protein>